<dbReference type="EMBL" id="PJQM01000627">
    <property type="protein sequence ID" value="RCI04625.1"/>
    <property type="molecule type" value="Genomic_DNA"/>
</dbReference>
<evidence type="ECO:0000256" key="2">
    <source>
        <dbReference type="PROSITE-ProRule" id="PRU00703"/>
    </source>
</evidence>
<evidence type="ECO:0008006" key="9">
    <source>
        <dbReference type="Google" id="ProtNLM"/>
    </source>
</evidence>
<dbReference type="Gene3D" id="3.10.20.90">
    <property type="entry name" value="Phosphatidylinositol 3-kinase Catalytic Subunit, Chain A, domain 1"/>
    <property type="match status" value="1"/>
</dbReference>
<dbReference type="PROSITE" id="PS51745">
    <property type="entry name" value="PB1"/>
    <property type="match status" value="1"/>
</dbReference>
<keyword evidence="2" id="KW-0129">CBS domain</keyword>
<feature type="region of interest" description="Disordered" evidence="3">
    <location>
        <begin position="319"/>
        <end position="347"/>
    </location>
</feature>
<dbReference type="InterPro" id="IPR051462">
    <property type="entry name" value="CBS_domain-containing"/>
</dbReference>
<dbReference type="Proteomes" id="UP000253551">
    <property type="component" value="Unassembled WGS sequence"/>
</dbReference>
<dbReference type="STRING" id="4846.A0A367KQY0"/>
<dbReference type="CDD" id="cd17782">
    <property type="entry name" value="CBS_pair_MUG70_2"/>
    <property type="match status" value="1"/>
</dbReference>
<feature type="domain" description="CBS" evidence="5">
    <location>
        <begin position="224"/>
        <end position="280"/>
    </location>
</feature>
<dbReference type="InterPro" id="IPR046342">
    <property type="entry name" value="CBS_dom_sf"/>
</dbReference>
<protein>
    <recommendedName>
        <fullName evidence="9">CBS domain-containing protein</fullName>
    </recommendedName>
</protein>
<feature type="domain" description="CBS" evidence="5">
    <location>
        <begin position="1"/>
        <end position="47"/>
    </location>
</feature>
<keyword evidence="1" id="KW-0677">Repeat</keyword>
<keyword evidence="4" id="KW-1133">Transmembrane helix</keyword>
<evidence type="ECO:0000259" key="5">
    <source>
        <dbReference type="PROSITE" id="PS51371"/>
    </source>
</evidence>
<reference evidence="7 8" key="1">
    <citation type="journal article" date="2018" name="G3 (Bethesda)">
        <title>Phylogenetic and Phylogenomic Definition of Rhizopus Species.</title>
        <authorList>
            <person name="Gryganskyi A.P."/>
            <person name="Golan J."/>
            <person name="Dolatabadi S."/>
            <person name="Mondo S."/>
            <person name="Robb S."/>
            <person name="Idnurm A."/>
            <person name="Muszewska A."/>
            <person name="Steczkiewicz K."/>
            <person name="Masonjones S."/>
            <person name="Liao H.L."/>
            <person name="Gajdeczka M.T."/>
            <person name="Anike F."/>
            <person name="Vuek A."/>
            <person name="Anishchenko I.M."/>
            <person name="Voigt K."/>
            <person name="de Hoog G.S."/>
            <person name="Smith M.E."/>
            <person name="Heitman J."/>
            <person name="Vilgalys R."/>
            <person name="Stajich J.E."/>
        </authorList>
    </citation>
    <scope>NUCLEOTIDE SEQUENCE [LARGE SCALE GENOMIC DNA]</scope>
    <source>
        <strain evidence="7 8">LSU 92-RS-03</strain>
    </source>
</reference>
<dbReference type="PANTHER" id="PTHR48108">
    <property type="entry name" value="CBS DOMAIN-CONTAINING PROTEIN CBSX2, CHLOROPLASTIC"/>
    <property type="match status" value="1"/>
</dbReference>
<feature type="transmembrane region" description="Helical" evidence="4">
    <location>
        <begin position="492"/>
        <end position="511"/>
    </location>
</feature>
<accession>A0A367KQY0</accession>
<evidence type="ECO:0000256" key="1">
    <source>
        <dbReference type="ARBA" id="ARBA00022737"/>
    </source>
</evidence>
<evidence type="ECO:0000259" key="6">
    <source>
        <dbReference type="PROSITE" id="PS51745"/>
    </source>
</evidence>
<proteinExistence type="predicted"/>
<dbReference type="Pfam" id="PF00564">
    <property type="entry name" value="PB1"/>
    <property type="match status" value="1"/>
</dbReference>
<dbReference type="AlphaFoldDB" id="A0A367KQY0"/>
<dbReference type="SUPFAM" id="SSF54277">
    <property type="entry name" value="CAD &amp; PB1 domains"/>
    <property type="match status" value="1"/>
</dbReference>
<name>A0A367KQY0_RHIST</name>
<dbReference type="PANTHER" id="PTHR48108:SF26">
    <property type="entry name" value="CBS DOMAIN-CONTAINING PROTEIN DDB_G0289609"/>
    <property type="match status" value="1"/>
</dbReference>
<keyword evidence="4" id="KW-0812">Transmembrane</keyword>
<dbReference type="SMART" id="SM00116">
    <property type="entry name" value="CBS"/>
    <property type="match status" value="4"/>
</dbReference>
<dbReference type="InterPro" id="IPR053793">
    <property type="entry name" value="PB1-like"/>
</dbReference>
<dbReference type="InterPro" id="IPR000644">
    <property type="entry name" value="CBS_dom"/>
</dbReference>
<dbReference type="SUPFAM" id="SSF54631">
    <property type="entry name" value="CBS-domain pair"/>
    <property type="match status" value="2"/>
</dbReference>
<organism evidence="7 8">
    <name type="scientific">Rhizopus stolonifer</name>
    <name type="common">Rhizopus nigricans</name>
    <dbReference type="NCBI Taxonomy" id="4846"/>
    <lineage>
        <taxon>Eukaryota</taxon>
        <taxon>Fungi</taxon>
        <taxon>Fungi incertae sedis</taxon>
        <taxon>Mucoromycota</taxon>
        <taxon>Mucoromycotina</taxon>
        <taxon>Mucoromycetes</taxon>
        <taxon>Mucorales</taxon>
        <taxon>Mucorineae</taxon>
        <taxon>Rhizopodaceae</taxon>
        <taxon>Rhizopus</taxon>
    </lineage>
</organism>
<feature type="domain" description="CBS" evidence="5">
    <location>
        <begin position="56"/>
        <end position="112"/>
    </location>
</feature>
<keyword evidence="4" id="KW-0472">Membrane</keyword>
<evidence type="ECO:0000313" key="8">
    <source>
        <dbReference type="Proteomes" id="UP000253551"/>
    </source>
</evidence>
<dbReference type="Pfam" id="PF00571">
    <property type="entry name" value="CBS"/>
    <property type="match status" value="4"/>
</dbReference>
<evidence type="ECO:0000256" key="4">
    <source>
        <dbReference type="SAM" id="Phobius"/>
    </source>
</evidence>
<gene>
    <name evidence="7" type="ORF">CU098_012726</name>
</gene>
<dbReference type="OrthoDB" id="418595at2759"/>
<evidence type="ECO:0000313" key="7">
    <source>
        <dbReference type="EMBL" id="RCI04625.1"/>
    </source>
</evidence>
<dbReference type="PROSITE" id="PS51371">
    <property type="entry name" value="CBS"/>
    <property type="match status" value="3"/>
</dbReference>
<dbReference type="SMART" id="SM00666">
    <property type="entry name" value="PB1"/>
    <property type="match status" value="1"/>
</dbReference>
<evidence type="ECO:0000256" key="3">
    <source>
        <dbReference type="SAM" id="MobiDB-lite"/>
    </source>
</evidence>
<comment type="caution">
    <text evidence="7">The sequence shown here is derived from an EMBL/GenBank/DDBJ whole genome shotgun (WGS) entry which is preliminary data.</text>
</comment>
<feature type="compositionally biased region" description="Polar residues" evidence="3">
    <location>
        <begin position="326"/>
        <end position="347"/>
    </location>
</feature>
<dbReference type="Gene3D" id="3.10.580.10">
    <property type="entry name" value="CBS-domain"/>
    <property type="match status" value="2"/>
</dbReference>
<dbReference type="CDD" id="cd17781">
    <property type="entry name" value="CBS_pair_MUG70_1"/>
    <property type="match status" value="1"/>
</dbReference>
<sequence length="519" mass="57504">MLVIESAQFMSAKRCDCVLVVNEEGQLSGIFTAKDIAYRLVAEGLDAGTTAVSQIMTKNPLCVTLDTSATEALDLMVSKGFRHLPVRNENGDIFGLLDITKCLYQTLEKLERAFDSSKKLYDALEGVERNWANDNSKMTDYLDNLRETMACPTLRSVLDGTLPAEVKHKANVRDIAILMKEAHTTAVLVTRSHKLQGIFTSKDIVLRVIAAGLNPDNTTVARVMTPKPDTATPETTVLDALKLMNDGHYLNLPVIGDDTIIGMVDVLKLTYITLEQINSIQGNSEENGAIMSRFWENFGSTIDPIENQSQVPETPHQYLTPPPFISPQTSTSTRSYSDVSPNEYSSMTNTNEGNSALTLNLPTADDTFTFKFTLSEDRIHRTVSKPIYKELLESVRLKLSPAEIEMDAEWLFLSYLDDENDQVLISCDSDVIDATNLAVQRGNNNVKLFVQDNRKTKDDLINIVPESVDNTEDLSSRKESLKNQPKPHNTGLLLPMLVGILGVAIISAYAYSKAQLKSK</sequence>
<keyword evidence="8" id="KW-1185">Reference proteome</keyword>
<feature type="domain" description="PB1" evidence="6">
    <location>
        <begin position="367"/>
        <end position="453"/>
    </location>
</feature>
<dbReference type="InterPro" id="IPR000270">
    <property type="entry name" value="PB1_dom"/>
</dbReference>